<evidence type="ECO:0000259" key="7">
    <source>
        <dbReference type="Pfam" id="PF05175"/>
    </source>
</evidence>
<comment type="function">
    <text evidence="5">Methylates the class 1 translation termination release factors RF1/PrfA and RF2/PrfB on the glutamine residue of the universally conserved GGQ motif.</text>
</comment>
<dbReference type="PANTHER" id="PTHR18895:SF74">
    <property type="entry name" value="MTRF1L RELEASE FACTOR GLUTAMINE METHYLTRANSFERASE"/>
    <property type="match status" value="1"/>
</dbReference>
<keyword evidence="1 5" id="KW-0489">Methyltransferase</keyword>
<dbReference type="AlphaFoldDB" id="A0A936NAG6"/>
<keyword evidence="2 5" id="KW-0808">Transferase</keyword>
<dbReference type="SUPFAM" id="SSF53335">
    <property type="entry name" value="S-adenosyl-L-methionine-dependent methyltransferases"/>
    <property type="match status" value="1"/>
</dbReference>
<feature type="domain" description="Methyltransferase small" evidence="7">
    <location>
        <begin position="141"/>
        <end position="220"/>
    </location>
</feature>
<dbReference type="HAMAP" id="MF_02126">
    <property type="entry name" value="RF_methyltr_PrmC"/>
    <property type="match status" value="1"/>
</dbReference>
<dbReference type="Gene3D" id="1.10.8.10">
    <property type="entry name" value="DNA helicase RuvA subunit, C-terminal domain"/>
    <property type="match status" value="1"/>
</dbReference>
<dbReference type="NCBIfam" id="TIGR03534">
    <property type="entry name" value="RF_mod_PrmC"/>
    <property type="match status" value="1"/>
</dbReference>
<comment type="caution">
    <text evidence="9">The sequence shown here is derived from an EMBL/GenBank/DDBJ whole genome shotgun (WGS) entry which is preliminary data.</text>
</comment>
<dbReference type="InterPro" id="IPR040758">
    <property type="entry name" value="PrmC_N"/>
</dbReference>
<keyword evidence="3 5" id="KW-0949">S-adenosyl-L-methionine</keyword>
<dbReference type="Proteomes" id="UP000727993">
    <property type="component" value="Unassembled WGS sequence"/>
</dbReference>
<dbReference type="Gene3D" id="3.40.50.150">
    <property type="entry name" value="Vaccinia Virus protein VP39"/>
    <property type="match status" value="1"/>
</dbReference>
<proteinExistence type="inferred from homology"/>
<dbReference type="InterPro" id="IPR007848">
    <property type="entry name" value="Small_mtfrase_dom"/>
</dbReference>
<dbReference type="PROSITE" id="PS00092">
    <property type="entry name" value="N6_MTASE"/>
    <property type="match status" value="1"/>
</dbReference>
<protein>
    <recommendedName>
        <fullName evidence="5">Release factor glutamine methyltransferase</fullName>
        <shortName evidence="5">RF MTase</shortName>
        <ecNumber evidence="5">2.1.1.297</ecNumber>
    </recommendedName>
    <alternativeName>
        <fullName evidence="5">N5-glutamine methyltransferase PrmC</fullName>
    </alternativeName>
    <alternativeName>
        <fullName evidence="5">Protein-(glutamine-N5) MTase PrmC</fullName>
    </alternativeName>
    <alternativeName>
        <fullName evidence="5">Protein-glutamine N-methyltransferase PrmC</fullName>
    </alternativeName>
</protein>
<evidence type="ECO:0000256" key="4">
    <source>
        <dbReference type="ARBA" id="ARBA00048391"/>
    </source>
</evidence>
<dbReference type="InterPro" id="IPR050320">
    <property type="entry name" value="N5-glutamine_MTase"/>
</dbReference>
<sequence>MTDTEPPNAGPSDAGPAGPTMSLAELRAETQARLASAGLDNARVEAVWLLEEATGLDPAEQALEAVRPVTVGQVGRLDAMVARRVGGEPLQYVLGRWAFRKLDLATDARALIPRPETEAVVEVALGELDRAIDAGRRTPLAVDLGTGTGAIALSLVAERSRVQVIATERSSDAMALARANLAGLGAGAERVRLAEGSWWEALDPTLEGSVDLVVSNPPYVPDDAPLPPTVADWEPTAALRAGTDGLDDLRVIIAGAARWLRPGGALVVEIGDDQGVAAAALAQEVGLGDVAVHPDLAGRDRTLAARRAMSTT</sequence>
<dbReference type="NCBIfam" id="TIGR00536">
    <property type="entry name" value="hemK_fam"/>
    <property type="match status" value="1"/>
</dbReference>
<evidence type="ECO:0000313" key="9">
    <source>
        <dbReference type="EMBL" id="MBK9295883.1"/>
    </source>
</evidence>
<gene>
    <name evidence="5 9" type="primary">prmC</name>
    <name evidence="9" type="ORF">IPN02_03215</name>
</gene>
<feature type="domain" description="Release factor glutamine methyltransferase N-terminal" evidence="8">
    <location>
        <begin position="25"/>
        <end position="95"/>
    </location>
</feature>
<evidence type="ECO:0000259" key="8">
    <source>
        <dbReference type="Pfam" id="PF17827"/>
    </source>
</evidence>
<dbReference type="GO" id="GO:0032259">
    <property type="term" value="P:methylation"/>
    <property type="evidence" value="ECO:0007669"/>
    <property type="project" value="UniProtKB-KW"/>
</dbReference>
<dbReference type="InterPro" id="IPR002052">
    <property type="entry name" value="DNA_methylase_N6_adenine_CS"/>
</dbReference>
<evidence type="ECO:0000256" key="5">
    <source>
        <dbReference type="HAMAP-Rule" id="MF_02126"/>
    </source>
</evidence>
<evidence type="ECO:0000313" key="10">
    <source>
        <dbReference type="Proteomes" id="UP000727993"/>
    </source>
</evidence>
<dbReference type="EMBL" id="JADJZA010000001">
    <property type="protein sequence ID" value="MBK9295883.1"/>
    <property type="molecule type" value="Genomic_DNA"/>
</dbReference>
<reference evidence="9 10" key="1">
    <citation type="submission" date="2020-10" db="EMBL/GenBank/DDBJ databases">
        <title>Connecting structure to function with the recovery of over 1000 high-quality activated sludge metagenome-assembled genomes encoding full-length rRNA genes using long-read sequencing.</title>
        <authorList>
            <person name="Singleton C.M."/>
            <person name="Petriglieri F."/>
            <person name="Kristensen J.M."/>
            <person name="Kirkegaard R.H."/>
            <person name="Michaelsen T.Y."/>
            <person name="Andersen M.H."/>
            <person name="Karst S.M."/>
            <person name="Dueholm M.S."/>
            <person name="Nielsen P.H."/>
            <person name="Albertsen M."/>
        </authorList>
    </citation>
    <scope>NUCLEOTIDE SEQUENCE [LARGE SCALE GENOMIC DNA]</scope>
    <source>
        <strain evidence="9">Lyne_18-Q3-R50-59_MAXAC.006</strain>
    </source>
</reference>
<dbReference type="CDD" id="cd02440">
    <property type="entry name" value="AdoMet_MTases"/>
    <property type="match status" value="1"/>
</dbReference>
<dbReference type="InterPro" id="IPR019874">
    <property type="entry name" value="RF_methyltr_PrmC"/>
</dbReference>
<dbReference type="PANTHER" id="PTHR18895">
    <property type="entry name" value="HEMK METHYLTRANSFERASE"/>
    <property type="match status" value="1"/>
</dbReference>
<dbReference type="EC" id="2.1.1.297" evidence="5"/>
<organism evidence="9 10">
    <name type="scientific">Candidatus Neomicrothrix subdominans</name>
    <dbReference type="NCBI Taxonomy" id="2954438"/>
    <lineage>
        <taxon>Bacteria</taxon>
        <taxon>Bacillati</taxon>
        <taxon>Actinomycetota</taxon>
        <taxon>Acidimicrobiia</taxon>
        <taxon>Acidimicrobiales</taxon>
        <taxon>Microthrixaceae</taxon>
        <taxon>Candidatus Neomicrothrix</taxon>
    </lineage>
</organism>
<feature type="binding site" evidence="5">
    <location>
        <begin position="145"/>
        <end position="149"/>
    </location>
    <ligand>
        <name>S-adenosyl-L-methionine</name>
        <dbReference type="ChEBI" id="CHEBI:59789"/>
    </ligand>
</feature>
<evidence type="ECO:0000256" key="2">
    <source>
        <dbReference type="ARBA" id="ARBA00022679"/>
    </source>
</evidence>
<feature type="binding site" evidence="5">
    <location>
        <position position="198"/>
    </location>
    <ligand>
        <name>S-adenosyl-L-methionine</name>
        <dbReference type="ChEBI" id="CHEBI:59789"/>
    </ligand>
</feature>
<comment type="similarity">
    <text evidence="5">Belongs to the protein N5-glutamine methyltransferase family. PrmC subfamily.</text>
</comment>
<feature type="binding site" evidence="5">
    <location>
        <position position="168"/>
    </location>
    <ligand>
        <name>S-adenosyl-L-methionine</name>
        <dbReference type="ChEBI" id="CHEBI:59789"/>
    </ligand>
</feature>
<feature type="binding site" evidence="5">
    <location>
        <begin position="216"/>
        <end position="219"/>
    </location>
    <ligand>
        <name>substrate</name>
    </ligand>
</feature>
<feature type="binding site" evidence="5">
    <location>
        <position position="216"/>
    </location>
    <ligand>
        <name>S-adenosyl-L-methionine</name>
        <dbReference type="ChEBI" id="CHEBI:59789"/>
    </ligand>
</feature>
<evidence type="ECO:0000256" key="1">
    <source>
        <dbReference type="ARBA" id="ARBA00022603"/>
    </source>
</evidence>
<dbReference type="Pfam" id="PF05175">
    <property type="entry name" value="MTS"/>
    <property type="match status" value="1"/>
</dbReference>
<dbReference type="Pfam" id="PF17827">
    <property type="entry name" value="PrmC_N"/>
    <property type="match status" value="1"/>
</dbReference>
<evidence type="ECO:0000256" key="6">
    <source>
        <dbReference type="SAM" id="MobiDB-lite"/>
    </source>
</evidence>
<name>A0A936NAG6_9ACTN</name>
<feature type="region of interest" description="Disordered" evidence="6">
    <location>
        <begin position="1"/>
        <end position="20"/>
    </location>
</feature>
<dbReference type="GO" id="GO:0102559">
    <property type="term" value="F:peptide chain release factor N(5)-glutamine methyltransferase activity"/>
    <property type="evidence" value="ECO:0007669"/>
    <property type="project" value="UniProtKB-EC"/>
</dbReference>
<evidence type="ECO:0000256" key="3">
    <source>
        <dbReference type="ARBA" id="ARBA00022691"/>
    </source>
</evidence>
<accession>A0A936NAG6</accession>
<dbReference type="GO" id="GO:0003676">
    <property type="term" value="F:nucleic acid binding"/>
    <property type="evidence" value="ECO:0007669"/>
    <property type="project" value="InterPro"/>
</dbReference>
<comment type="catalytic activity">
    <reaction evidence="4 5">
        <text>L-glutaminyl-[peptide chain release factor] + S-adenosyl-L-methionine = N(5)-methyl-L-glutaminyl-[peptide chain release factor] + S-adenosyl-L-homocysteine + H(+)</text>
        <dbReference type="Rhea" id="RHEA:42896"/>
        <dbReference type="Rhea" id="RHEA-COMP:10271"/>
        <dbReference type="Rhea" id="RHEA-COMP:10272"/>
        <dbReference type="ChEBI" id="CHEBI:15378"/>
        <dbReference type="ChEBI" id="CHEBI:30011"/>
        <dbReference type="ChEBI" id="CHEBI:57856"/>
        <dbReference type="ChEBI" id="CHEBI:59789"/>
        <dbReference type="ChEBI" id="CHEBI:61891"/>
        <dbReference type="EC" id="2.1.1.297"/>
    </reaction>
</comment>
<dbReference type="InterPro" id="IPR004556">
    <property type="entry name" value="HemK-like"/>
</dbReference>
<dbReference type="InterPro" id="IPR029063">
    <property type="entry name" value="SAM-dependent_MTases_sf"/>
</dbReference>